<gene>
    <name evidence="5" type="ORF">HXM94_04540</name>
</gene>
<dbReference type="AlphaFoldDB" id="A0A930H577"/>
<name>A0A930H577_9FIRM</name>
<dbReference type="PANTHER" id="PTHR13799:SF14">
    <property type="entry name" value="GTP CYCLOHYDROLASE 1 TYPE 2 HOMOLOG"/>
    <property type="match status" value="1"/>
</dbReference>
<dbReference type="Pfam" id="PF01784">
    <property type="entry name" value="DUF34_NIF3"/>
    <property type="match status" value="1"/>
</dbReference>
<feature type="binding site" evidence="4">
    <location>
        <position position="105"/>
    </location>
    <ligand>
        <name>a divalent metal cation</name>
        <dbReference type="ChEBI" id="CHEBI:60240"/>
        <label>1</label>
    </ligand>
</feature>
<organism evidence="5 6">
    <name type="scientific">Parvimonas micra</name>
    <dbReference type="NCBI Taxonomy" id="33033"/>
    <lineage>
        <taxon>Bacteria</taxon>
        <taxon>Bacillati</taxon>
        <taxon>Bacillota</taxon>
        <taxon>Tissierellia</taxon>
        <taxon>Tissierellales</taxon>
        <taxon>Peptoniphilaceae</taxon>
        <taxon>Parvimonas</taxon>
    </lineage>
</organism>
<comment type="similarity">
    <text evidence="1">Belongs to the GTP cyclohydrolase I type 2/NIF3 family.</text>
</comment>
<dbReference type="Proteomes" id="UP000758611">
    <property type="component" value="Unassembled WGS sequence"/>
</dbReference>
<dbReference type="PANTHER" id="PTHR13799">
    <property type="entry name" value="NGG1 INTERACTING FACTOR 3"/>
    <property type="match status" value="1"/>
</dbReference>
<feature type="binding site" evidence="4">
    <location>
        <position position="66"/>
    </location>
    <ligand>
        <name>a divalent metal cation</name>
        <dbReference type="ChEBI" id="CHEBI:60240"/>
        <label>1</label>
    </ligand>
</feature>
<evidence type="ECO:0000313" key="5">
    <source>
        <dbReference type="EMBL" id="MBF1307029.1"/>
    </source>
</evidence>
<dbReference type="SUPFAM" id="SSF102705">
    <property type="entry name" value="NIF3 (NGG1p interacting factor 3)-like"/>
    <property type="match status" value="1"/>
</dbReference>
<evidence type="ECO:0000256" key="4">
    <source>
        <dbReference type="PIRSR" id="PIRSR602678-1"/>
    </source>
</evidence>
<evidence type="ECO:0000256" key="3">
    <source>
        <dbReference type="ARBA" id="ARBA00022723"/>
    </source>
</evidence>
<dbReference type="Gene3D" id="3.40.1390.30">
    <property type="entry name" value="NIF3 (NGG1p interacting factor 3)-like"/>
    <property type="match status" value="2"/>
</dbReference>
<evidence type="ECO:0000313" key="6">
    <source>
        <dbReference type="Proteomes" id="UP000758611"/>
    </source>
</evidence>
<reference evidence="5" key="1">
    <citation type="submission" date="2020-04" db="EMBL/GenBank/DDBJ databases">
        <title>Deep metagenomics examines the oral microbiome during advanced dental caries in children, revealing novel taxa and co-occurrences with host molecules.</title>
        <authorList>
            <person name="Baker J.L."/>
            <person name="Morton J.T."/>
            <person name="Dinis M."/>
            <person name="Alvarez R."/>
            <person name="Tran N.C."/>
            <person name="Knight R."/>
            <person name="Edlund A."/>
        </authorList>
    </citation>
    <scope>NUCLEOTIDE SEQUENCE</scope>
    <source>
        <strain evidence="5">JCVI_23_bin.11</strain>
    </source>
</reference>
<dbReference type="GO" id="GO:0005737">
    <property type="term" value="C:cytoplasm"/>
    <property type="evidence" value="ECO:0007669"/>
    <property type="project" value="TreeGrafter"/>
</dbReference>
<evidence type="ECO:0000256" key="1">
    <source>
        <dbReference type="ARBA" id="ARBA00006964"/>
    </source>
</evidence>
<accession>A0A930H577</accession>
<sequence>MNFKVSDIIELLDIEYSFSLQENWDNSGFQIGNLEAEIKGILLALDITIDSINYAVSNNINCIITHHPLFFEKIQYLNVNSEYYKKLELLMNNKINVISLHTPLDIHPNGVNKYLADKCLLNNQEVFVDYKEGYGYGIVGSIENETFKNYLTKLKNNFKNPILYFGNIEKSISKIAVLGGSGAFSIKNAISKKVDLLISSDFKYHDIQLSLENNLNIVDLGHFESEIFSLLSLKEFLISKNVDLKILLYENNIFKRNIF</sequence>
<dbReference type="GO" id="GO:0046872">
    <property type="term" value="F:metal ion binding"/>
    <property type="evidence" value="ECO:0007669"/>
    <property type="project" value="UniProtKB-KW"/>
</dbReference>
<feature type="binding site" evidence="4">
    <location>
        <position position="226"/>
    </location>
    <ligand>
        <name>a divalent metal cation</name>
        <dbReference type="ChEBI" id="CHEBI:60240"/>
        <label>1</label>
    </ligand>
</feature>
<comment type="caution">
    <text evidence="5">The sequence shown here is derived from an EMBL/GenBank/DDBJ whole genome shotgun (WGS) entry which is preliminary data.</text>
</comment>
<protein>
    <recommendedName>
        <fullName evidence="2">GTP cyclohydrolase 1 type 2 homolog</fullName>
    </recommendedName>
</protein>
<feature type="binding site" evidence="4">
    <location>
        <position position="67"/>
    </location>
    <ligand>
        <name>a divalent metal cation</name>
        <dbReference type="ChEBI" id="CHEBI:60240"/>
        <label>1</label>
    </ligand>
</feature>
<dbReference type="NCBIfam" id="TIGR00486">
    <property type="entry name" value="YbgI_SA1388"/>
    <property type="match status" value="1"/>
</dbReference>
<proteinExistence type="inferred from homology"/>
<dbReference type="InterPro" id="IPR036069">
    <property type="entry name" value="DUF34/NIF3_sf"/>
</dbReference>
<keyword evidence="3 4" id="KW-0479">Metal-binding</keyword>
<dbReference type="InterPro" id="IPR002678">
    <property type="entry name" value="DUF34/NIF3"/>
</dbReference>
<evidence type="ECO:0000256" key="2">
    <source>
        <dbReference type="ARBA" id="ARBA00022112"/>
    </source>
</evidence>
<dbReference type="FunFam" id="3.40.1390.30:FF:000001">
    <property type="entry name" value="GTP cyclohydrolase 1 type 2"/>
    <property type="match status" value="1"/>
</dbReference>
<dbReference type="RefSeq" id="WP_278477701.1">
    <property type="nucleotide sequence ID" value="NZ_JABZRE010000013.1"/>
</dbReference>
<feature type="binding site" evidence="4">
    <location>
        <position position="222"/>
    </location>
    <ligand>
        <name>a divalent metal cation</name>
        <dbReference type="ChEBI" id="CHEBI:60240"/>
        <label>1</label>
    </ligand>
</feature>
<dbReference type="EMBL" id="JABZRE010000013">
    <property type="protein sequence ID" value="MBF1307029.1"/>
    <property type="molecule type" value="Genomic_DNA"/>
</dbReference>